<comment type="caution">
    <text evidence="1">The sequence shown here is derived from an EMBL/GenBank/DDBJ whole genome shotgun (WGS) entry which is preliminary data.</text>
</comment>
<evidence type="ECO:0000313" key="2">
    <source>
        <dbReference type="Proteomes" id="UP001158500"/>
    </source>
</evidence>
<protein>
    <submittedName>
        <fullName evidence="1">Uncharacterized protein</fullName>
    </submittedName>
</protein>
<gene>
    <name evidence="1" type="ORF">N5C32_10795</name>
</gene>
<name>A0AA42P8H4_STUST</name>
<reference evidence="1" key="1">
    <citation type="submission" date="2022-09" db="EMBL/GenBank/DDBJ databases">
        <title>Intensive care unit water sources are persistently colonized with multi-drug resistant bacteria and are the site of extensive horizontal gene transfer of antibiotic resistance genes.</title>
        <authorList>
            <person name="Diorio-Toth L."/>
        </authorList>
    </citation>
    <scope>NUCLEOTIDE SEQUENCE</scope>
    <source>
        <strain evidence="1">GD03947</strain>
    </source>
</reference>
<sequence>MAFNTARNAQPQVANENWRSQGFINIYLPTPDGGRRKIGSISLKESKAYEAALLKRLSSDPLAIQKMQEAIMLDFQLADKEVKENELGF</sequence>
<dbReference type="RefSeq" id="WP_279641438.1">
    <property type="nucleotide sequence ID" value="NZ_JAOCAE010000006.1"/>
</dbReference>
<evidence type="ECO:0000313" key="1">
    <source>
        <dbReference type="EMBL" id="MDH1236526.1"/>
    </source>
</evidence>
<organism evidence="1 2">
    <name type="scientific">Stutzerimonas stutzeri</name>
    <name type="common">Pseudomonas stutzeri</name>
    <dbReference type="NCBI Taxonomy" id="316"/>
    <lineage>
        <taxon>Bacteria</taxon>
        <taxon>Pseudomonadati</taxon>
        <taxon>Pseudomonadota</taxon>
        <taxon>Gammaproteobacteria</taxon>
        <taxon>Pseudomonadales</taxon>
        <taxon>Pseudomonadaceae</taxon>
        <taxon>Stutzerimonas</taxon>
    </lineage>
</organism>
<dbReference type="EMBL" id="JAOCAE010000006">
    <property type="protein sequence ID" value="MDH1236526.1"/>
    <property type="molecule type" value="Genomic_DNA"/>
</dbReference>
<accession>A0AA42P8H4</accession>
<proteinExistence type="predicted"/>
<dbReference type="AlphaFoldDB" id="A0AA42P8H4"/>
<dbReference type="Proteomes" id="UP001158500">
    <property type="component" value="Unassembled WGS sequence"/>
</dbReference>